<evidence type="ECO:0000313" key="3">
    <source>
        <dbReference type="Proteomes" id="UP000652761"/>
    </source>
</evidence>
<dbReference type="Proteomes" id="UP000652761">
    <property type="component" value="Unassembled WGS sequence"/>
</dbReference>
<proteinExistence type="predicted"/>
<sequence length="189" mass="20670">MRVGGGHWDAATLDAGSRTRGTGSVGAGGAGSQALGRGDRGRRSWVAWRGRAGHRHAATAGHPALARAGAWVGSQGRNDCWRPWTRVRAWCCAGGRPGAGRGRGRGFADDLRSDDLSDTKLMRNVGERGRRKRGRTGLRWEEEGEAERERNARRETQRGREKGKVAAPKDLFNFSLTSMPPFDVYKTFI</sequence>
<accession>A0A843U2H3</accession>
<evidence type="ECO:0000256" key="1">
    <source>
        <dbReference type="SAM" id="MobiDB-lite"/>
    </source>
</evidence>
<keyword evidence="3" id="KW-1185">Reference proteome</keyword>
<feature type="region of interest" description="Disordered" evidence="1">
    <location>
        <begin position="127"/>
        <end position="165"/>
    </location>
</feature>
<dbReference type="EMBL" id="NMUH01000264">
    <property type="protein sequence ID" value="MQL75763.1"/>
    <property type="molecule type" value="Genomic_DNA"/>
</dbReference>
<dbReference type="AlphaFoldDB" id="A0A843U2H3"/>
<comment type="caution">
    <text evidence="2">The sequence shown here is derived from an EMBL/GenBank/DDBJ whole genome shotgun (WGS) entry which is preliminary data.</text>
</comment>
<feature type="compositionally biased region" description="Basic and acidic residues" evidence="1">
    <location>
        <begin position="147"/>
        <end position="164"/>
    </location>
</feature>
<gene>
    <name evidence="2" type="ORF">Taro_008141</name>
</gene>
<organism evidence="2 3">
    <name type="scientific">Colocasia esculenta</name>
    <name type="common">Wild taro</name>
    <name type="synonym">Arum esculentum</name>
    <dbReference type="NCBI Taxonomy" id="4460"/>
    <lineage>
        <taxon>Eukaryota</taxon>
        <taxon>Viridiplantae</taxon>
        <taxon>Streptophyta</taxon>
        <taxon>Embryophyta</taxon>
        <taxon>Tracheophyta</taxon>
        <taxon>Spermatophyta</taxon>
        <taxon>Magnoliopsida</taxon>
        <taxon>Liliopsida</taxon>
        <taxon>Araceae</taxon>
        <taxon>Aroideae</taxon>
        <taxon>Colocasieae</taxon>
        <taxon>Colocasia</taxon>
    </lineage>
</organism>
<feature type="region of interest" description="Disordered" evidence="1">
    <location>
        <begin position="1"/>
        <end position="42"/>
    </location>
</feature>
<reference evidence="2" key="1">
    <citation type="submission" date="2017-07" db="EMBL/GenBank/DDBJ databases">
        <title>Taro Niue Genome Assembly and Annotation.</title>
        <authorList>
            <person name="Atibalentja N."/>
            <person name="Keating K."/>
            <person name="Fields C.J."/>
        </authorList>
    </citation>
    <scope>NUCLEOTIDE SEQUENCE</scope>
    <source>
        <strain evidence="2">Niue_2</strain>
        <tissue evidence="2">Leaf</tissue>
    </source>
</reference>
<evidence type="ECO:0000313" key="2">
    <source>
        <dbReference type="EMBL" id="MQL75763.1"/>
    </source>
</evidence>
<protein>
    <submittedName>
        <fullName evidence="2">Uncharacterized protein</fullName>
    </submittedName>
</protein>
<name>A0A843U2H3_COLES</name>